<dbReference type="AlphaFoldDB" id="A0A225CZS5"/>
<comment type="caution">
    <text evidence="2">The sequence shown here is derived from an EMBL/GenBank/DDBJ whole genome shotgun (WGS) entry which is preliminary data.</text>
</comment>
<proteinExistence type="predicted"/>
<dbReference type="Proteomes" id="UP000214646">
    <property type="component" value="Unassembled WGS sequence"/>
</dbReference>
<name>A0A225CZS5_9BACT</name>
<keyword evidence="3" id="KW-1185">Reference proteome</keyword>
<reference evidence="3" key="1">
    <citation type="submission" date="2017-06" db="EMBL/GenBank/DDBJ databases">
        <title>Genome analysis of Fimbriiglobus ruber SP5, the first member of the order Planctomycetales with confirmed chitinolytic capability.</title>
        <authorList>
            <person name="Ravin N.V."/>
            <person name="Rakitin A.L."/>
            <person name="Ivanova A.A."/>
            <person name="Beletsky A.V."/>
            <person name="Kulichevskaya I.S."/>
            <person name="Mardanov A.V."/>
            <person name="Dedysh S.N."/>
        </authorList>
    </citation>
    <scope>NUCLEOTIDE SEQUENCE [LARGE SCALE GENOMIC DNA]</scope>
    <source>
        <strain evidence="3">SP5</strain>
    </source>
</reference>
<sequence>MAGRPKHGLKPWGSYEGWSDVVREAVVFAGLPDPGETRVALQTAADRDAAAMADIVAGLARMDETGRGLTTADILTRLKETTPIPDWMADMRAAVEELCGKLDGRALGYKFRHFARRNFGGRMVDKSDAPHGANRWVVRDARSRVETRNHPQPPAPADESVTPGGHGGDGGHVSARSGKAVISPGEHGGSPEMANFGGHGGDGGHVPARSGHTEKIPHGSSELAQVNGSGGHGGDGGHVPAQSGNPTPSTTRKRRYGSNPNRGTPLDPTGGAS</sequence>
<evidence type="ECO:0000313" key="2">
    <source>
        <dbReference type="EMBL" id="OWK34183.1"/>
    </source>
</evidence>
<feature type="region of interest" description="Disordered" evidence="1">
    <location>
        <begin position="144"/>
        <end position="273"/>
    </location>
</feature>
<accession>A0A225CZS5</accession>
<dbReference type="RefSeq" id="WP_143394000.1">
    <property type="nucleotide sequence ID" value="NZ_NIDE01000020.1"/>
</dbReference>
<evidence type="ECO:0000256" key="1">
    <source>
        <dbReference type="SAM" id="MobiDB-lite"/>
    </source>
</evidence>
<evidence type="ECO:0000313" key="3">
    <source>
        <dbReference type="Proteomes" id="UP000214646"/>
    </source>
</evidence>
<dbReference type="EMBL" id="NIDE01000020">
    <property type="protein sequence ID" value="OWK34183.1"/>
    <property type="molecule type" value="Genomic_DNA"/>
</dbReference>
<protein>
    <submittedName>
        <fullName evidence="2">Uncharacterized protein</fullName>
    </submittedName>
</protein>
<dbReference type="OrthoDB" id="123525at2"/>
<organism evidence="2 3">
    <name type="scientific">Fimbriiglobus ruber</name>
    <dbReference type="NCBI Taxonomy" id="1908690"/>
    <lineage>
        <taxon>Bacteria</taxon>
        <taxon>Pseudomonadati</taxon>
        <taxon>Planctomycetota</taxon>
        <taxon>Planctomycetia</taxon>
        <taxon>Gemmatales</taxon>
        <taxon>Gemmataceae</taxon>
        <taxon>Fimbriiglobus</taxon>
    </lineage>
</organism>
<gene>
    <name evidence="2" type="ORF">FRUB_10154</name>
</gene>
<feature type="compositionally biased region" description="Gly residues" evidence="1">
    <location>
        <begin position="228"/>
        <end position="237"/>
    </location>
</feature>